<gene>
    <name evidence="2" type="ORF">PC9H_010132</name>
</gene>
<dbReference type="SUPFAM" id="SSF53474">
    <property type="entry name" value="alpha/beta-Hydrolases"/>
    <property type="match status" value="1"/>
</dbReference>
<organism evidence="2 3">
    <name type="scientific">Pleurotus ostreatus</name>
    <name type="common">Oyster mushroom</name>
    <name type="synonym">White-rot fungus</name>
    <dbReference type="NCBI Taxonomy" id="5322"/>
    <lineage>
        <taxon>Eukaryota</taxon>
        <taxon>Fungi</taxon>
        <taxon>Dikarya</taxon>
        <taxon>Basidiomycota</taxon>
        <taxon>Agaricomycotina</taxon>
        <taxon>Agaricomycetes</taxon>
        <taxon>Agaricomycetidae</taxon>
        <taxon>Agaricales</taxon>
        <taxon>Pleurotineae</taxon>
        <taxon>Pleurotaceae</taxon>
        <taxon>Pleurotus</taxon>
    </lineage>
</organism>
<dbReference type="InterPro" id="IPR002018">
    <property type="entry name" value="CarbesteraseB"/>
</dbReference>
<name>A0A8H6ZSJ6_PLEOS</name>
<evidence type="ECO:0000259" key="1">
    <source>
        <dbReference type="Pfam" id="PF00135"/>
    </source>
</evidence>
<sequence>MSSSSFLPSQHPFNGAVPESIFNQVVSQAGCNGYPDIMQCLRAANIVQLQTANNRVNRAGFFGTFATVPVIEGEFITERPTQALRRRRLNGRALLTMTNTCEGNDFVDQRTAGTVTAADYTLRLFPYIGIANAANAARLYAGVGAPIDQAWGRVDPRNDLFTVLIYDAHLHEAIFICPTYFMLNAFPGTSYKGEFAVNNALHGWDITSYFPRGDATFGRVLATLRLSSVTSGMIACLRRPLAPVHFIKHLRNI</sequence>
<dbReference type="Pfam" id="PF00135">
    <property type="entry name" value="COesterase"/>
    <property type="match status" value="1"/>
</dbReference>
<dbReference type="OrthoDB" id="408631at2759"/>
<reference evidence="2" key="1">
    <citation type="submission" date="2019-07" db="EMBL/GenBank/DDBJ databases">
        <authorList>
            <person name="Palmer J.M."/>
        </authorList>
    </citation>
    <scope>NUCLEOTIDE SEQUENCE</scope>
    <source>
        <strain evidence="2">PC9</strain>
    </source>
</reference>
<dbReference type="VEuPathDB" id="FungiDB:PC9H_010132"/>
<comment type="caution">
    <text evidence="2">The sequence shown here is derived from an EMBL/GenBank/DDBJ whole genome shotgun (WGS) entry which is preliminary data.</text>
</comment>
<dbReference type="AlphaFoldDB" id="A0A8H6ZSJ6"/>
<accession>A0A8H6ZSJ6</accession>
<dbReference type="EMBL" id="JACETU010000007">
    <property type="protein sequence ID" value="KAF7424821.1"/>
    <property type="molecule type" value="Genomic_DNA"/>
</dbReference>
<dbReference type="Proteomes" id="UP000623687">
    <property type="component" value="Unassembled WGS sequence"/>
</dbReference>
<dbReference type="GeneID" id="59379950"/>
<protein>
    <recommendedName>
        <fullName evidence="1">Carboxylesterase type B domain-containing protein</fullName>
    </recommendedName>
</protein>
<dbReference type="Gene3D" id="3.40.50.1820">
    <property type="entry name" value="alpha/beta hydrolase"/>
    <property type="match status" value="1"/>
</dbReference>
<dbReference type="InterPro" id="IPR029058">
    <property type="entry name" value="AB_hydrolase_fold"/>
</dbReference>
<dbReference type="RefSeq" id="XP_036629015.1">
    <property type="nucleotide sequence ID" value="XM_036779626.1"/>
</dbReference>
<proteinExistence type="predicted"/>
<evidence type="ECO:0000313" key="3">
    <source>
        <dbReference type="Proteomes" id="UP000623687"/>
    </source>
</evidence>
<feature type="domain" description="Carboxylesterase type B" evidence="1">
    <location>
        <begin position="14"/>
        <end position="113"/>
    </location>
</feature>
<evidence type="ECO:0000313" key="2">
    <source>
        <dbReference type="EMBL" id="KAF7424821.1"/>
    </source>
</evidence>
<keyword evidence="3" id="KW-1185">Reference proteome</keyword>